<dbReference type="SUPFAM" id="SSF52949">
    <property type="entry name" value="Macro domain-like"/>
    <property type="match status" value="1"/>
</dbReference>
<dbReference type="EMBL" id="JAGGKC010000007">
    <property type="protein sequence ID" value="MBP1918709.1"/>
    <property type="molecule type" value="Genomic_DNA"/>
</dbReference>
<dbReference type="RefSeq" id="WP_209458935.1">
    <property type="nucleotide sequence ID" value="NZ_JAGGKC010000007.1"/>
</dbReference>
<reference evidence="10 11" key="1">
    <citation type="submission" date="2021-03" db="EMBL/GenBank/DDBJ databases">
        <title>Genomic Encyclopedia of Type Strains, Phase IV (KMG-IV): sequencing the most valuable type-strain genomes for metagenomic binning, comparative biology and taxonomic classification.</title>
        <authorList>
            <person name="Goeker M."/>
        </authorList>
    </citation>
    <scope>NUCLEOTIDE SEQUENCE [LARGE SCALE GENOMIC DNA]</scope>
    <source>
        <strain evidence="10 11">DSM 6139</strain>
    </source>
</reference>
<keyword evidence="5 8" id="KW-0645">Protease</keyword>
<dbReference type="Proteomes" id="UP001519271">
    <property type="component" value="Unassembled WGS sequence"/>
</dbReference>
<comment type="cofactor">
    <cofactor evidence="8">
        <name>Mn(2+)</name>
        <dbReference type="ChEBI" id="CHEBI:29035"/>
    </cofactor>
    <text evidence="8">Binds 2 manganese ions per subunit.</text>
</comment>
<evidence type="ECO:0000256" key="3">
    <source>
        <dbReference type="ARBA" id="ARBA00009528"/>
    </source>
</evidence>
<feature type="domain" description="Cytosol aminopeptidase" evidence="9">
    <location>
        <begin position="337"/>
        <end position="344"/>
    </location>
</feature>
<comment type="catalytic activity">
    <reaction evidence="2 8">
        <text>Release of an N-terminal amino acid, preferentially leucine, but not glutamic or aspartic acids.</text>
        <dbReference type="EC" id="3.4.11.10"/>
    </reaction>
</comment>
<dbReference type="InterPro" id="IPR000819">
    <property type="entry name" value="Peptidase_M17_C"/>
</dbReference>
<dbReference type="EC" id="3.4.11.10" evidence="8"/>
<sequence length="499" mass="53557">MMADKSLHEMFSFTLDMEKDNVVIPVCEDVAVEEAYREEYAFLSEKGIFTGKSGEVYTTLDAARKGVLIFIGLGKEKSVNLEQVRKAGFKAAQELSSNKVASACMMISKLSGLCYRETTKAWVEGMLQSAYTFDKYLAKKKNHTGLEMSFFIKEGKEDKVKSAIAETINLMDAVFLARDLVNEPAISLTPGSLAVIAEKELTSLGVEVEVLGRSSAAELGMAAFLAVAKGSSEEPKVIIMRYKGDKESQRLLGLVGKGVTYDSGGYSLKPKDSMVTMYDDMGGSAAVIGAMKALALNDVKRNVTAVVLATENMVNGEAYKPGDIIGSMAGKTIEILSTDAEGRLTLADALHYIITKEKVDEVVDIATLTGACVVALGEQMSGAFASDDELMKRVKNAAEKSAEPTWQLPLNEEYRELVKGTRSDLKNSGGRWGGAISAAAFLREFTGDTPWVHLDIAGTAYLTAGKGYLPKGATGTGVKTLYNLALETPESGCGCGEKN</sequence>
<dbReference type="PRINTS" id="PR00481">
    <property type="entry name" value="LAMNOPPTDASE"/>
</dbReference>
<organism evidence="10 11">
    <name type="scientific">Youngiibacter multivorans</name>
    <dbReference type="NCBI Taxonomy" id="937251"/>
    <lineage>
        <taxon>Bacteria</taxon>
        <taxon>Bacillati</taxon>
        <taxon>Bacillota</taxon>
        <taxon>Clostridia</taxon>
        <taxon>Eubacteriales</taxon>
        <taxon>Clostridiaceae</taxon>
        <taxon>Youngiibacter</taxon>
    </lineage>
</organism>
<comment type="function">
    <text evidence="7 8">Presumably involved in the processing and regular turnover of intracellular proteins. Catalyzes the removal of unsubstituted N-terminal amino acids from various peptides.</text>
</comment>
<dbReference type="InterPro" id="IPR008283">
    <property type="entry name" value="Peptidase_M17_N"/>
</dbReference>
<dbReference type="PANTHER" id="PTHR11963:SF23">
    <property type="entry name" value="CYTOSOL AMINOPEPTIDASE"/>
    <property type="match status" value="1"/>
</dbReference>
<keyword evidence="8" id="KW-0464">Manganese</keyword>
<dbReference type="EC" id="3.4.11.1" evidence="8"/>
<keyword evidence="8" id="KW-0479">Metal-binding</keyword>
<dbReference type="InterPro" id="IPR011356">
    <property type="entry name" value="Leucine_aapep/pepB"/>
</dbReference>
<feature type="binding site" evidence="8">
    <location>
        <position position="341"/>
    </location>
    <ligand>
        <name>Mn(2+)</name>
        <dbReference type="ChEBI" id="CHEBI:29035"/>
        <label>1</label>
    </ligand>
</feature>
<evidence type="ECO:0000313" key="11">
    <source>
        <dbReference type="Proteomes" id="UP001519271"/>
    </source>
</evidence>
<name>A0ABS4G2E8_9CLOT</name>
<dbReference type="Gene3D" id="3.40.630.10">
    <property type="entry name" value="Zn peptidases"/>
    <property type="match status" value="1"/>
</dbReference>
<protein>
    <recommendedName>
        <fullName evidence="8">Probable cytosol aminopeptidase</fullName>
        <ecNumber evidence="8">3.4.11.1</ecNumber>
    </recommendedName>
    <alternativeName>
        <fullName evidence="8">Leucine aminopeptidase</fullName>
        <shortName evidence="8">LAP</shortName>
        <ecNumber evidence="8">3.4.11.10</ecNumber>
    </alternativeName>
    <alternativeName>
        <fullName evidence="8">Leucyl aminopeptidase</fullName>
    </alternativeName>
</protein>
<dbReference type="HAMAP" id="MF_00181">
    <property type="entry name" value="Cytosol_peptidase_M17"/>
    <property type="match status" value="1"/>
</dbReference>
<feature type="binding site" evidence="8">
    <location>
        <position position="262"/>
    </location>
    <ligand>
        <name>Mn(2+)</name>
        <dbReference type="ChEBI" id="CHEBI:29035"/>
        <label>1</label>
    </ligand>
</feature>
<dbReference type="PANTHER" id="PTHR11963">
    <property type="entry name" value="LEUCINE AMINOPEPTIDASE-RELATED"/>
    <property type="match status" value="1"/>
</dbReference>
<evidence type="ECO:0000256" key="7">
    <source>
        <dbReference type="ARBA" id="ARBA00049972"/>
    </source>
</evidence>
<dbReference type="CDD" id="cd00433">
    <property type="entry name" value="Peptidase_M17"/>
    <property type="match status" value="1"/>
</dbReference>
<dbReference type="GO" id="GO:0004177">
    <property type="term" value="F:aminopeptidase activity"/>
    <property type="evidence" value="ECO:0007669"/>
    <property type="project" value="UniProtKB-KW"/>
</dbReference>
<comment type="caution">
    <text evidence="10">The sequence shown here is derived from an EMBL/GenBank/DDBJ whole genome shotgun (WGS) entry which is preliminary data.</text>
</comment>
<evidence type="ECO:0000256" key="1">
    <source>
        <dbReference type="ARBA" id="ARBA00000135"/>
    </source>
</evidence>
<dbReference type="Pfam" id="PF00883">
    <property type="entry name" value="Peptidase_M17"/>
    <property type="match status" value="1"/>
</dbReference>
<feature type="binding site" evidence="8">
    <location>
        <position position="339"/>
    </location>
    <ligand>
        <name>Mn(2+)</name>
        <dbReference type="ChEBI" id="CHEBI:29035"/>
        <label>1</label>
    </ligand>
</feature>
<dbReference type="Pfam" id="PF02789">
    <property type="entry name" value="Peptidase_M17_N"/>
    <property type="match status" value="1"/>
</dbReference>
<dbReference type="InterPro" id="IPR043472">
    <property type="entry name" value="Macro_dom-like"/>
</dbReference>
<evidence type="ECO:0000256" key="6">
    <source>
        <dbReference type="ARBA" id="ARBA00022801"/>
    </source>
</evidence>
<feature type="binding site" evidence="8">
    <location>
        <position position="257"/>
    </location>
    <ligand>
        <name>Mn(2+)</name>
        <dbReference type="ChEBI" id="CHEBI:29035"/>
        <label>2</label>
    </ligand>
</feature>
<keyword evidence="4 8" id="KW-0031">Aminopeptidase</keyword>
<dbReference type="PROSITE" id="PS00631">
    <property type="entry name" value="CYTOSOL_AP"/>
    <property type="match status" value="1"/>
</dbReference>
<feature type="binding site" evidence="8">
    <location>
        <position position="341"/>
    </location>
    <ligand>
        <name>Mn(2+)</name>
        <dbReference type="ChEBI" id="CHEBI:29035"/>
        <label>2</label>
    </ligand>
</feature>
<keyword evidence="11" id="KW-1185">Reference proteome</keyword>
<accession>A0ABS4G2E8</accession>
<feature type="active site" evidence="8">
    <location>
        <position position="343"/>
    </location>
</feature>
<proteinExistence type="inferred from homology"/>
<feature type="binding site" evidence="8">
    <location>
        <position position="262"/>
    </location>
    <ligand>
        <name>Mn(2+)</name>
        <dbReference type="ChEBI" id="CHEBI:29035"/>
        <label>2</label>
    </ligand>
</feature>
<keyword evidence="8" id="KW-0963">Cytoplasm</keyword>
<feature type="binding site" evidence="8">
    <location>
        <position position="280"/>
    </location>
    <ligand>
        <name>Mn(2+)</name>
        <dbReference type="ChEBI" id="CHEBI:29035"/>
        <label>2</label>
    </ligand>
</feature>
<evidence type="ECO:0000256" key="5">
    <source>
        <dbReference type="ARBA" id="ARBA00022670"/>
    </source>
</evidence>
<evidence type="ECO:0000256" key="2">
    <source>
        <dbReference type="ARBA" id="ARBA00000967"/>
    </source>
</evidence>
<evidence type="ECO:0000256" key="8">
    <source>
        <dbReference type="HAMAP-Rule" id="MF_00181"/>
    </source>
</evidence>
<dbReference type="Gene3D" id="3.40.220.10">
    <property type="entry name" value="Leucine Aminopeptidase, subunit E, domain 1"/>
    <property type="match status" value="1"/>
</dbReference>
<evidence type="ECO:0000259" key="9">
    <source>
        <dbReference type="PROSITE" id="PS00631"/>
    </source>
</evidence>
<dbReference type="NCBIfam" id="NF002073">
    <property type="entry name" value="PRK00913.1-2"/>
    <property type="match status" value="1"/>
</dbReference>
<comment type="catalytic activity">
    <reaction evidence="1 8">
        <text>Release of an N-terminal amino acid, Xaa-|-Yaa-, in which Xaa is preferably Leu, but may be other amino acids including Pro although not Arg or Lys, and Yaa may be Pro. Amino acid amides and methyl esters are also readily hydrolyzed, but rates on arylamides are exceedingly low.</text>
        <dbReference type="EC" id="3.4.11.1"/>
    </reaction>
</comment>
<evidence type="ECO:0000256" key="4">
    <source>
        <dbReference type="ARBA" id="ARBA00022438"/>
    </source>
</evidence>
<evidence type="ECO:0000313" key="10">
    <source>
        <dbReference type="EMBL" id="MBP1918709.1"/>
    </source>
</evidence>
<gene>
    <name evidence="8" type="primary">pepA</name>
    <name evidence="10" type="ORF">J2Z34_001186</name>
</gene>
<comment type="subcellular location">
    <subcellularLocation>
        <location evidence="8">Cytoplasm</location>
    </subcellularLocation>
</comment>
<comment type="similarity">
    <text evidence="3 8">Belongs to the peptidase M17 family.</text>
</comment>
<feature type="active site" evidence="8">
    <location>
        <position position="269"/>
    </location>
</feature>
<dbReference type="NCBIfam" id="NF002083">
    <property type="entry name" value="PRK00913.3-5"/>
    <property type="match status" value="1"/>
</dbReference>
<dbReference type="InterPro" id="IPR023042">
    <property type="entry name" value="Peptidase_M17_leu_NH2_pept"/>
</dbReference>
<keyword evidence="6 8" id="KW-0378">Hydrolase</keyword>
<dbReference type="SUPFAM" id="SSF53187">
    <property type="entry name" value="Zn-dependent exopeptidases"/>
    <property type="match status" value="1"/>
</dbReference>